<feature type="transmembrane region" description="Helical" evidence="6">
    <location>
        <begin position="316"/>
        <end position="338"/>
    </location>
</feature>
<proteinExistence type="predicted"/>
<name>A0A918KP78_9GAMM</name>
<dbReference type="InterPro" id="IPR050189">
    <property type="entry name" value="MFS_Efflux_Transporters"/>
</dbReference>
<dbReference type="SUPFAM" id="SSF103473">
    <property type="entry name" value="MFS general substrate transporter"/>
    <property type="match status" value="1"/>
</dbReference>
<dbReference type="InterPro" id="IPR011701">
    <property type="entry name" value="MFS"/>
</dbReference>
<dbReference type="EMBL" id="BMXR01000014">
    <property type="protein sequence ID" value="GGX71338.1"/>
    <property type="molecule type" value="Genomic_DNA"/>
</dbReference>
<keyword evidence="3 6" id="KW-0812">Transmembrane</keyword>
<accession>A0A918KP78</accession>
<evidence type="ECO:0000256" key="3">
    <source>
        <dbReference type="ARBA" id="ARBA00022692"/>
    </source>
</evidence>
<keyword evidence="9" id="KW-1185">Reference proteome</keyword>
<dbReference type="GO" id="GO:0022857">
    <property type="term" value="F:transmembrane transporter activity"/>
    <property type="evidence" value="ECO:0007669"/>
    <property type="project" value="InterPro"/>
</dbReference>
<feature type="transmembrane region" description="Helical" evidence="6">
    <location>
        <begin position="54"/>
        <end position="74"/>
    </location>
</feature>
<keyword evidence="2" id="KW-1003">Cell membrane</keyword>
<protein>
    <submittedName>
        <fullName evidence="8">MFS transporter</fullName>
    </submittedName>
</protein>
<keyword evidence="4 6" id="KW-1133">Transmembrane helix</keyword>
<feature type="transmembrane region" description="Helical" evidence="6">
    <location>
        <begin position="106"/>
        <end position="126"/>
    </location>
</feature>
<evidence type="ECO:0000256" key="6">
    <source>
        <dbReference type="SAM" id="Phobius"/>
    </source>
</evidence>
<gene>
    <name evidence="8" type="ORF">GCM10007392_43530</name>
</gene>
<feature type="transmembrane region" description="Helical" evidence="6">
    <location>
        <begin position="350"/>
        <end position="373"/>
    </location>
</feature>
<comment type="subcellular location">
    <subcellularLocation>
        <location evidence="1">Cell membrane</location>
        <topology evidence="1">Multi-pass membrane protein</topology>
    </subcellularLocation>
</comment>
<sequence length="408" mass="43800">MLKGYVTVFQSYWPMLVFGLMTVFFGNFGQSFFISWYGTAIQEQLGLSAATYGSAYSAATLVSGLTILVVGGMIDRIALRWFITAAALGLTVAALLMWQVSSLPSLVIALFLLRFCGQGMMPHTAMTTMGRYFSYNRGKATSVAGNGVPLGEMVLPSLAVALIALVGWQNSWLIIALFIPLVFLPTIGFLLKRAGPSERETRGEPATSRAESIPDGSRRTVLADRRFWLAIPLILAPPFIVTGLFIHQGFVLEQKGWSSALFASAFIVYGAVHWASSIVTGTLVDRFSATHLLRFLGLPFVVGLCFGAFLEGGWVVYLMMGTLGIGIGMMGTIANAVWAEVYGTTHLGSIRSLMTSMMVISTSASPVLLGFLIDAGGTARLMLLAMAGYALVATVGATFSFRPAEVEQ</sequence>
<keyword evidence="5 6" id="KW-0472">Membrane</keyword>
<feature type="transmembrane region" description="Helical" evidence="6">
    <location>
        <begin position="379"/>
        <end position="401"/>
    </location>
</feature>
<evidence type="ECO:0000256" key="5">
    <source>
        <dbReference type="ARBA" id="ARBA00023136"/>
    </source>
</evidence>
<feature type="transmembrane region" description="Helical" evidence="6">
    <location>
        <begin position="227"/>
        <end position="247"/>
    </location>
</feature>
<comment type="caution">
    <text evidence="8">The sequence shown here is derived from an EMBL/GenBank/DDBJ whole genome shotgun (WGS) entry which is preliminary data.</text>
</comment>
<dbReference type="RefSeq" id="WP_229805473.1">
    <property type="nucleotide sequence ID" value="NZ_BMXR01000014.1"/>
</dbReference>
<evidence type="ECO:0000256" key="4">
    <source>
        <dbReference type="ARBA" id="ARBA00022989"/>
    </source>
</evidence>
<dbReference type="PANTHER" id="PTHR43124">
    <property type="entry name" value="PURINE EFFLUX PUMP PBUE"/>
    <property type="match status" value="1"/>
</dbReference>
<dbReference type="Pfam" id="PF07690">
    <property type="entry name" value="MFS_1"/>
    <property type="match status" value="1"/>
</dbReference>
<evidence type="ECO:0000313" key="9">
    <source>
        <dbReference type="Proteomes" id="UP000626148"/>
    </source>
</evidence>
<dbReference type="Gene3D" id="1.20.1250.20">
    <property type="entry name" value="MFS general substrate transporter like domains"/>
    <property type="match status" value="1"/>
</dbReference>
<evidence type="ECO:0000259" key="7">
    <source>
        <dbReference type="PROSITE" id="PS50850"/>
    </source>
</evidence>
<dbReference type="InterPro" id="IPR020846">
    <property type="entry name" value="MFS_dom"/>
</dbReference>
<organism evidence="8 9">
    <name type="scientific">Saccharospirillum salsuginis</name>
    <dbReference type="NCBI Taxonomy" id="418750"/>
    <lineage>
        <taxon>Bacteria</taxon>
        <taxon>Pseudomonadati</taxon>
        <taxon>Pseudomonadota</taxon>
        <taxon>Gammaproteobacteria</taxon>
        <taxon>Oceanospirillales</taxon>
        <taxon>Saccharospirillaceae</taxon>
        <taxon>Saccharospirillum</taxon>
    </lineage>
</organism>
<dbReference type="Proteomes" id="UP000626148">
    <property type="component" value="Unassembled WGS sequence"/>
</dbReference>
<evidence type="ECO:0000313" key="8">
    <source>
        <dbReference type="EMBL" id="GGX71338.1"/>
    </source>
</evidence>
<feature type="transmembrane region" description="Helical" evidence="6">
    <location>
        <begin position="147"/>
        <end position="166"/>
    </location>
</feature>
<evidence type="ECO:0000256" key="2">
    <source>
        <dbReference type="ARBA" id="ARBA00022475"/>
    </source>
</evidence>
<feature type="transmembrane region" description="Helical" evidence="6">
    <location>
        <begin position="81"/>
        <end position="100"/>
    </location>
</feature>
<dbReference type="AlphaFoldDB" id="A0A918KP78"/>
<feature type="transmembrane region" description="Helical" evidence="6">
    <location>
        <begin position="12"/>
        <end position="34"/>
    </location>
</feature>
<dbReference type="InterPro" id="IPR036259">
    <property type="entry name" value="MFS_trans_sf"/>
</dbReference>
<reference evidence="8" key="1">
    <citation type="journal article" date="2014" name="Int. J. Syst. Evol. Microbiol.">
        <title>Complete genome sequence of Corynebacterium casei LMG S-19264T (=DSM 44701T), isolated from a smear-ripened cheese.</title>
        <authorList>
            <consortium name="US DOE Joint Genome Institute (JGI-PGF)"/>
            <person name="Walter F."/>
            <person name="Albersmeier A."/>
            <person name="Kalinowski J."/>
            <person name="Ruckert C."/>
        </authorList>
    </citation>
    <scope>NUCLEOTIDE SEQUENCE</scope>
    <source>
        <strain evidence="8">KCTC 22169</strain>
    </source>
</reference>
<dbReference type="GO" id="GO:0005886">
    <property type="term" value="C:plasma membrane"/>
    <property type="evidence" value="ECO:0007669"/>
    <property type="project" value="UniProtKB-SubCell"/>
</dbReference>
<evidence type="ECO:0000256" key="1">
    <source>
        <dbReference type="ARBA" id="ARBA00004651"/>
    </source>
</evidence>
<feature type="transmembrane region" description="Helical" evidence="6">
    <location>
        <begin position="292"/>
        <end position="310"/>
    </location>
</feature>
<feature type="domain" description="Major facilitator superfamily (MFS) profile" evidence="7">
    <location>
        <begin position="15"/>
        <end position="405"/>
    </location>
</feature>
<reference evidence="8" key="2">
    <citation type="submission" date="2020-09" db="EMBL/GenBank/DDBJ databases">
        <authorList>
            <person name="Sun Q."/>
            <person name="Kim S."/>
        </authorList>
    </citation>
    <scope>NUCLEOTIDE SEQUENCE</scope>
    <source>
        <strain evidence="8">KCTC 22169</strain>
    </source>
</reference>
<dbReference type="PROSITE" id="PS50850">
    <property type="entry name" value="MFS"/>
    <property type="match status" value="1"/>
</dbReference>
<feature type="transmembrane region" description="Helical" evidence="6">
    <location>
        <begin position="259"/>
        <end position="280"/>
    </location>
</feature>
<feature type="transmembrane region" description="Helical" evidence="6">
    <location>
        <begin position="172"/>
        <end position="191"/>
    </location>
</feature>
<dbReference type="PANTHER" id="PTHR43124:SF3">
    <property type="entry name" value="CHLORAMPHENICOL EFFLUX PUMP RV0191"/>
    <property type="match status" value="1"/>
</dbReference>